<dbReference type="RefSeq" id="WP_381516036.1">
    <property type="nucleotide sequence ID" value="NZ_JBHUEL010000011.1"/>
</dbReference>
<dbReference type="SUPFAM" id="SSF50969">
    <property type="entry name" value="YVTN repeat-like/Quinoprotein amine dehydrogenase"/>
    <property type="match status" value="1"/>
</dbReference>
<proteinExistence type="predicted"/>
<evidence type="ECO:0008006" key="3">
    <source>
        <dbReference type="Google" id="ProtNLM"/>
    </source>
</evidence>
<dbReference type="Gene3D" id="3.40.50.1460">
    <property type="match status" value="1"/>
</dbReference>
<dbReference type="InterPro" id="IPR015943">
    <property type="entry name" value="WD40/YVTN_repeat-like_dom_sf"/>
</dbReference>
<evidence type="ECO:0000313" key="1">
    <source>
        <dbReference type="EMBL" id="MFD1767959.1"/>
    </source>
</evidence>
<dbReference type="Proteomes" id="UP001597215">
    <property type="component" value="Unassembled WGS sequence"/>
</dbReference>
<keyword evidence="2" id="KW-1185">Reference proteome</keyword>
<comment type="caution">
    <text evidence="1">The sequence shown here is derived from an EMBL/GenBank/DDBJ whole genome shotgun (WGS) entry which is preliminary data.</text>
</comment>
<dbReference type="SUPFAM" id="SSF82171">
    <property type="entry name" value="DPP6 N-terminal domain-like"/>
    <property type="match status" value="1"/>
</dbReference>
<protein>
    <recommendedName>
        <fullName evidence="3">Peptidase C14 caspase domain-containing protein</fullName>
    </recommendedName>
</protein>
<dbReference type="EMBL" id="JBHUEL010000011">
    <property type="protein sequence ID" value="MFD1767959.1"/>
    <property type="molecule type" value="Genomic_DNA"/>
</dbReference>
<name>A0ABW4MFR8_9SPHN</name>
<gene>
    <name evidence="1" type="ORF">ACFSAG_14010</name>
</gene>
<organism evidence="1 2">
    <name type="scientific">Sphingorhabdus buctiana</name>
    <dbReference type="NCBI Taxonomy" id="1508805"/>
    <lineage>
        <taxon>Bacteria</taxon>
        <taxon>Pseudomonadati</taxon>
        <taxon>Pseudomonadota</taxon>
        <taxon>Alphaproteobacteria</taxon>
        <taxon>Sphingomonadales</taxon>
        <taxon>Sphingomonadaceae</taxon>
        <taxon>Sphingorhabdus</taxon>
    </lineage>
</organism>
<dbReference type="Gene3D" id="2.130.10.10">
    <property type="entry name" value="YVTN repeat-like/Quinoprotein amine dehydrogenase"/>
    <property type="match status" value="2"/>
</dbReference>
<dbReference type="InterPro" id="IPR011044">
    <property type="entry name" value="Quino_amine_DH_bsu"/>
</dbReference>
<sequence>MFSRIEAIGFVLFGLLFAVSSLHAQQNEQINPKIVLQTLPYGGIEVAAWTPDDRYLITAGDASRLVLIWDTKTGHVVDRIPLPGGSSRSATVTKRLLGMTVSEDGTEVAIRSQEVDAKKRLFTDQSRYGIARQTYRLNLQTRTIFTTAVGGGVMRLPSETSAEERTKLQEQWTEEDRAKFEEARKAREALLAQSESGQEPVVELAPLPASHDGKRTLVRDQDGLLIREAGKPDLALTLTRSLRFRDAALSFDGSILAMLSEPELGQDSDKRTSTIELFDTSTGQFQNTVKLPGDYFRVQWADSNRLLATSTVETESLDKGAKGAAAKAALINTDDGKIVESFDPACFIKIAPDGGYFAAGLSNCNAHAKGDFGLKRYDGNKKRWRNFGDLKLEANMRITGISVSDTGQTLSAVTVAADGATWFHAIDTRTGAVVKKRQFEGDGPVTKSQLLFDEFLLVSSDSGGGTWWLEFDEWLPMEGRSTSTRVLETDGSVVAMAGEGDDLISLSDVAGEQELAPLSFGRVIAGGFLSETPIFWALSAHDGLRMWDTSKPGWPVLLTTHFFADQGYVAALPDGRYDTNLGPDSDSFRWVMPDRPFESLSPQTFMRDYYMPGLTEAIMTCSYIRDCDTVIPPPKPIAQLNRILPLVEIVKVETGETPDEAVVSVKVTENRDTASPDGKSSGVYDLRLFRDYRFAAHTPDNQDLEPQDELADWRAHNKLVDDDAKPGDGIYEKTFRVRLPSAADANKPVFTAYAFNEDRVKSETAIYTDYVRPDMQSFQPRAFVISIGIDAYDEKRLKLDYAAADAQLINDQVTDIPGYEMRRMVVAAKDGSDVKPTADAINMIMAMLAGFEREEGLKILAANGIDGSALDLSSPDDLIIISFSGHGWADKQRNFFLLPTDAAWPEGADGSGEPHPHTLVNMDEMTMWLRVMDAADIVLIIDACHAGASVNTPNFKPGPLGDKGLGQLAYDKGIKILVATQAEDVAFEDSKLRHGLLTYALAGPDEGLVQADGFFDGTLDDRISLDEWINYPIYRLPTLNDDARITGGSEVEGSSFRFPGRVEQVFKKIQQPTLFDYGFPSKVILKGPAK</sequence>
<accession>A0ABW4MFR8</accession>
<reference evidence="2" key="1">
    <citation type="journal article" date="2019" name="Int. J. Syst. Evol. Microbiol.">
        <title>The Global Catalogue of Microorganisms (GCM) 10K type strain sequencing project: providing services to taxonomists for standard genome sequencing and annotation.</title>
        <authorList>
            <consortium name="The Broad Institute Genomics Platform"/>
            <consortium name="The Broad Institute Genome Sequencing Center for Infectious Disease"/>
            <person name="Wu L."/>
            <person name="Ma J."/>
        </authorList>
    </citation>
    <scope>NUCLEOTIDE SEQUENCE [LARGE SCALE GENOMIC DNA]</scope>
    <source>
        <strain evidence="2">CGMCC 1.12449</strain>
    </source>
</reference>
<evidence type="ECO:0000313" key="2">
    <source>
        <dbReference type="Proteomes" id="UP001597215"/>
    </source>
</evidence>